<dbReference type="PANTHER" id="PTHR37844:SF1">
    <property type="entry name" value="CALCINEURIN-LIKE PHOSPHOESTERASE DOMAIN-CONTAINING PROTEIN"/>
    <property type="match status" value="1"/>
</dbReference>
<name>A0A2P2D975_9LEPT</name>
<gene>
    <name evidence="2" type="ORF">LPTSP2_04550</name>
</gene>
<dbReference type="PANTHER" id="PTHR37844">
    <property type="entry name" value="SER/THR PROTEIN PHOSPHATASE SUPERFAMILY (AFU_ORTHOLOGUE AFUA_1G14840)"/>
    <property type="match status" value="1"/>
</dbReference>
<feature type="domain" description="Calcineurin-like phosphoesterase" evidence="1">
    <location>
        <begin position="1"/>
        <end position="221"/>
    </location>
</feature>
<sequence length="256" mass="30165">MKIQYASDLHLEFPENRKFLSENNIIPNAEILVLAGDIISDNNRKNADTFFENWTKQFKFVIHVPGNHEFYSGEVLYSYPNYYKEISKNYFKINNKTIEIENVRLICSTLWTNIPINLKNEFETKSNDYQLIKYSKKQIEKRLITIEDTNLFHDISVKFIESELAKPFQGKTILVTHQLPSFELILNSDKNELINHYCATNLENIYANNNIDFWIFGHYHRTVNKKLLNTTFVSNPLGYMNEDQKNNFSKSAIIEV</sequence>
<comment type="caution">
    <text evidence="2">The sequence shown here is derived from an EMBL/GenBank/DDBJ whole genome shotgun (WGS) entry which is preliminary data.</text>
</comment>
<dbReference type="OrthoDB" id="113290at2"/>
<dbReference type="SUPFAM" id="SSF56300">
    <property type="entry name" value="Metallo-dependent phosphatases"/>
    <property type="match status" value="1"/>
</dbReference>
<evidence type="ECO:0000313" key="3">
    <source>
        <dbReference type="Proteomes" id="UP000245206"/>
    </source>
</evidence>
<dbReference type="InterPro" id="IPR029052">
    <property type="entry name" value="Metallo-depent_PP-like"/>
</dbReference>
<dbReference type="InterPro" id="IPR004843">
    <property type="entry name" value="Calcineurin-like_PHP"/>
</dbReference>
<keyword evidence="3" id="KW-1185">Reference proteome</keyword>
<accession>A0A2P2D975</accession>
<dbReference type="Proteomes" id="UP000245206">
    <property type="component" value="Unassembled WGS sequence"/>
</dbReference>
<reference evidence="3" key="1">
    <citation type="journal article" date="2019" name="Microbiol. Immunol.">
        <title>Molecular and phenotypic characterization of Leptospira johnsonii sp. nov., Leptospira ellinghausenii sp. nov. and Leptospira ryugenii sp. nov. isolated from soil and water in Japan.</title>
        <authorList>
            <person name="Masuzawa T."/>
            <person name="Saito M."/>
            <person name="Nakao R."/>
            <person name="Nikaido Y."/>
            <person name="Matsumoto M."/>
            <person name="Ogawa M."/>
            <person name="Yokoyama M."/>
            <person name="Hidaka Y."/>
            <person name="Tomita J."/>
            <person name="Sakakibara K."/>
            <person name="Suzuki K."/>
            <person name="Yasuda S."/>
            <person name="Sato H."/>
            <person name="Yamaguchi M."/>
            <person name="Yoshida S.I."/>
            <person name="Koizumi N."/>
            <person name="Kawamura Y."/>
        </authorList>
    </citation>
    <scope>NUCLEOTIDE SEQUENCE [LARGE SCALE GENOMIC DNA]</scope>
    <source>
        <strain evidence="3">E18</strain>
    </source>
</reference>
<dbReference type="EMBL" id="BFAZ01000003">
    <property type="protein sequence ID" value="GBF41183.1"/>
    <property type="molecule type" value="Genomic_DNA"/>
</dbReference>
<dbReference type="Pfam" id="PF00149">
    <property type="entry name" value="Metallophos"/>
    <property type="match status" value="1"/>
</dbReference>
<dbReference type="Gene3D" id="3.60.21.10">
    <property type="match status" value="1"/>
</dbReference>
<evidence type="ECO:0000259" key="1">
    <source>
        <dbReference type="Pfam" id="PF00149"/>
    </source>
</evidence>
<dbReference type="RefSeq" id="WP_108958434.1">
    <property type="nucleotide sequence ID" value="NZ_BFAZ01000003.1"/>
</dbReference>
<evidence type="ECO:0000313" key="2">
    <source>
        <dbReference type="EMBL" id="GBF41183.1"/>
    </source>
</evidence>
<organism evidence="2 3">
    <name type="scientific">Leptospira ellinghausenii</name>
    <dbReference type="NCBI Taxonomy" id="1917822"/>
    <lineage>
        <taxon>Bacteria</taxon>
        <taxon>Pseudomonadati</taxon>
        <taxon>Spirochaetota</taxon>
        <taxon>Spirochaetia</taxon>
        <taxon>Leptospirales</taxon>
        <taxon>Leptospiraceae</taxon>
        <taxon>Leptospira</taxon>
    </lineage>
</organism>
<dbReference type="AlphaFoldDB" id="A0A2P2D975"/>
<dbReference type="GO" id="GO:0016787">
    <property type="term" value="F:hydrolase activity"/>
    <property type="evidence" value="ECO:0007669"/>
    <property type="project" value="InterPro"/>
</dbReference>
<proteinExistence type="predicted"/>
<protein>
    <recommendedName>
        <fullName evidence="1">Calcineurin-like phosphoesterase domain-containing protein</fullName>
    </recommendedName>
</protein>